<comment type="caution">
    <text evidence="1">The sequence shown here is derived from an EMBL/GenBank/DDBJ whole genome shotgun (WGS) entry which is preliminary data.</text>
</comment>
<gene>
    <name evidence="1" type="ORF">HNQ55_001771</name>
</gene>
<evidence type="ECO:0000313" key="1">
    <source>
        <dbReference type="EMBL" id="MBB6543263.1"/>
    </source>
</evidence>
<reference evidence="1 2" key="1">
    <citation type="submission" date="2020-08" db="EMBL/GenBank/DDBJ databases">
        <title>Genomic Encyclopedia of Type Strains, Phase IV (KMG-IV): sequencing the most valuable type-strain genomes for metagenomic binning, comparative biology and taxonomic classification.</title>
        <authorList>
            <person name="Goeker M."/>
        </authorList>
    </citation>
    <scope>NUCLEOTIDE SEQUENCE [LARGE SCALE GENOMIC DNA]</scope>
    <source>
        <strain evidence="1 2">DSM 26287</strain>
    </source>
</reference>
<organism evidence="1 2">
    <name type="scientific">Thalassotalea piscium</name>
    <dbReference type="NCBI Taxonomy" id="1230533"/>
    <lineage>
        <taxon>Bacteria</taxon>
        <taxon>Pseudomonadati</taxon>
        <taxon>Pseudomonadota</taxon>
        <taxon>Gammaproteobacteria</taxon>
        <taxon>Alteromonadales</taxon>
        <taxon>Colwelliaceae</taxon>
        <taxon>Thalassotalea</taxon>
    </lineage>
</organism>
<proteinExistence type="predicted"/>
<dbReference type="AlphaFoldDB" id="A0A7X0NH49"/>
<evidence type="ECO:0008006" key="3">
    <source>
        <dbReference type="Google" id="ProtNLM"/>
    </source>
</evidence>
<accession>A0A7X0NH49</accession>
<protein>
    <recommendedName>
        <fullName evidence="3">Dicarboxylate transport domain-containing protein</fullName>
    </recommendedName>
</protein>
<dbReference type="EMBL" id="JACHHU010000012">
    <property type="protein sequence ID" value="MBB6543263.1"/>
    <property type="molecule type" value="Genomic_DNA"/>
</dbReference>
<dbReference type="InterPro" id="IPR021730">
    <property type="entry name" value="YdbH"/>
</dbReference>
<evidence type="ECO:0000313" key="2">
    <source>
        <dbReference type="Proteomes" id="UP000537141"/>
    </source>
</evidence>
<dbReference type="Proteomes" id="UP000537141">
    <property type="component" value="Unassembled WGS sequence"/>
</dbReference>
<sequence length="866" mass="94968">MRFLKISLIALLVIVALLSAILFIAFTQRLSIVNNIAATQLTSFNAEVTCLDFHIAKDNSIIIDKLCLKSLKGNVQINKAAIQWQLTPTPWISSININNIDVAATDNMFIGSNQTTQTNNDTLATDSQFIVNKLNTFLDEISLLRLPKTVNIDSLTYVPPASNTIDKTHNSTDNNNQTKTPYSGSLTLLNNRLTFDLQDSNNQTFINTELIFTKNSFVLETVTQLEQLKTLLDRHNLSLSANYTQMLSKVDIAGSLKAMIEFTNSSLAIDNSFKNLSIASLDGINKSGPFSITGELDFTLTPLDNNKLLKLITNNTNTLTLNFSPTHFINLLDENNVPKDVVTLFKNNTVSQLSLTLPTGAIVNSTGQRLSLSKIELHAAHEDKTHTVTLNNLVYVPSLKSVANEVKFSIENFSFDSSLKLAELNSFTTAPVRVQLSGSIIKTNESTTLTLNAPSSITVNNILVSDHQNNIKTKKAAPLIAISSLTNHINGNITINGDKEPKLELYIDSNATQINIPTMVQLNSFTTNTKVTGELSNIEVASTAMADQVTLGELNLSGSIQSPFIRLSRNNLQLTDIFALKLKLPIDISLIDGLLTYDVSGKITDFNNLLNNQLNANVSISSLSGDIDGTWIQDLNWQQQLLLSSGKLTSLPNTKNNLTLALIDTPTPMTNLSVNIGGSFSENITINASRLKADVLGGSFAVPSLQWPIQKNHSVDVQLTAIDLEQVLALDKKQGIVVTGNISGMLPITFDGKRYTIGKGKLYNINNGLIQVIDNPAVIELKKSNTQLQLAFDALQNLHYHQLSSEVSMTDDGYMLLETVIKGRNPDIDNDVNLNLNLSYDLPGLLESLSITERFEKNILKGFKPH</sequence>
<keyword evidence="2" id="KW-1185">Reference proteome</keyword>
<dbReference type="RefSeq" id="WP_184424060.1">
    <property type="nucleotide sequence ID" value="NZ_AP027362.1"/>
</dbReference>
<dbReference type="Pfam" id="PF11739">
    <property type="entry name" value="YdbH-like"/>
    <property type="match status" value="1"/>
</dbReference>
<name>A0A7X0NH49_9GAMM</name>